<evidence type="ECO:0000313" key="8">
    <source>
        <dbReference type="EMBL" id="RCH79146.1"/>
    </source>
</evidence>
<sequence>MSLKSYAPRKSYPQYTQCLQKELNIKMETLDQDYCPSSRPDWPKKIIPWWTPSNPKEKPPYSYATLIAHAILTSQEGRLTLNDIYIWISDHYTAYSIGTGGWQNSIRHNLSLNKKWFQKVERRRTQANTGKGSYWTLVSGAERVFVENLTLEVSQQTKRYHGNVTIGSRKKQKNVTPVNFRTRYQNEPDSFYSTFRVMEKQQRKHSIDSTSSFESDEESVDVKQCSTAHSLDSLFPPENAYTNYCANPLFTPTYWPDDLFVNDTLYPPFPQCEFVSMQQVLYS</sequence>
<proteinExistence type="predicted"/>
<comment type="caution">
    <text evidence="8">The sequence shown here is derived from an EMBL/GenBank/DDBJ whole genome shotgun (WGS) entry which is preliminary data.</text>
</comment>
<keyword evidence="9" id="KW-1185">Reference proteome</keyword>
<dbReference type="Pfam" id="PF00250">
    <property type="entry name" value="Forkhead"/>
    <property type="match status" value="1"/>
</dbReference>
<evidence type="ECO:0000256" key="6">
    <source>
        <dbReference type="PROSITE-ProRule" id="PRU00089"/>
    </source>
</evidence>
<reference evidence="8 9" key="1">
    <citation type="journal article" date="2018" name="G3 (Bethesda)">
        <title>Phylogenetic and Phylogenomic Definition of Rhizopus Species.</title>
        <authorList>
            <person name="Gryganskyi A.P."/>
            <person name="Golan J."/>
            <person name="Dolatabadi S."/>
            <person name="Mondo S."/>
            <person name="Robb S."/>
            <person name="Idnurm A."/>
            <person name="Muszewska A."/>
            <person name="Steczkiewicz K."/>
            <person name="Masonjones S."/>
            <person name="Liao H.L."/>
            <person name="Gajdeczka M.T."/>
            <person name="Anike F."/>
            <person name="Vuek A."/>
            <person name="Anishchenko I.M."/>
            <person name="Voigt K."/>
            <person name="de Hoog G.S."/>
            <person name="Smith M.E."/>
            <person name="Heitman J."/>
            <person name="Vilgalys R."/>
            <person name="Stajich J.E."/>
        </authorList>
    </citation>
    <scope>NUCLEOTIDE SEQUENCE [LARGE SCALE GENOMIC DNA]</scope>
    <source>
        <strain evidence="8 9">LSU 92-RS-03</strain>
    </source>
</reference>
<comment type="subcellular location">
    <subcellularLocation>
        <location evidence="1 6">Nucleus</location>
    </subcellularLocation>
</comment>
<evidence type="ECO:0000313" key="9">
    <source>
        <dbReference type="Proteomes" id="UP000253551"/>
    </source>
</evidence>
<accession>A0A367INE0</accession>
<dbReference type="AlphaFoldDB" id="A0A367INE0"/>
<evidence type="ECO:0000256" key="3">
    <source>
        <dbReference type="ARBA" id="ARBA00023125"/>
    </source>
</evidence>
<feature type="domain" description="Fork-head" evidence="7">
    <location>
        <begin position="58"/>
        <end position="137"/>
    </location>
</feature>
<dbReference type="PANTHER" id="PTHR45881:SF1">
    <property type="entry name" value="FORK HEAD PROTEIN HOMOLOG 2"/>
    <property type="match status" value="1"/>
</dbReference>
<dbReference type="PROSITE" id="PS00657">
    <property type="entry name" value="FORK_HEAD_1"/>
    <property type="match status" value="1"/>
</dbReference>
<dbReference type="PRINTS" id="PR00053">
    <property type="entry name" value="FORKHEAD"/>
</dbReference>
<dbReference type="InterPro" id="IPR036390">
    <property type="entry name" value="WH_DNA-bd_sf"/>
</dbReference>
<organism evidence="8 9">
    <name type="scientific">Rhizopus stolonifer</name>
    <name type="common">Rhizopus nigricans</name>
    <dbReference type="NCBI Taxonomy" id="4846"/>
    <lineage>
        <taxon>Eukaryota</taxon>
        <taxon>Fungi</taxon>
        <taxon>Fungi incertae sedis</taxon>
        <taxon>Mucoromycota</taxon>
        <taxon>Mucoromycotina</taxon>
        <taxon>Mucoromycetes</taxon>
        <taxon>Mucorales</taxon>
        <taxon>Mucorineae</taxon>
        <taxon>Rhizopodaceae</taxon>
        <taxon>Rhizopus</taxon>
    </lineage>
</organism>
<dbReference type="FunFam" id="1.10.10.10:FF:000135">
    <property type="entry name" value="forkhead box protein G1"/>
    <property type="match status" value="1"/>
</dbReference>
<dbReference type="GO" id="GO:0000978">
    <property type="term" value="F:RNA polymerase II cis-regulatory region sequence-specific DNA binding"/>
    <property type="evidence" value="ECO:0007669"/>
    <property type="project" value="TreeGrafter"/>
</dbReference>
<protein>
    <submittedName>
        <fullName evidence="8">Forkhead box protein J2</fullName>
    </submittedName>
</protein>
<dbReference type="GO" id="GO:0000981">
    <property type="term" value="F:DNA-binding transcription factor activity, RNA polymerase II-specific"/>
    <property type="evidence" value="ECO:0007669"/>
    <property type="project" value="TreeGrafter"/>
</dbReference>
<dbReference type="PANTHER" id="PTHR45881">
    <property type="entry name" value="CHECKPOINT SUPPRESSOR 1-LIKE, ISOFORM A-RELATED"/>
    <property type="match status" value="1"/>
</dbReference>
<evidence type="ECO:0000256" key="1">
    <source>
        <dbReference type="ARBA" id="ARBA00004123"/>
    </source>
</evidence>
<evidence type="ECO:0000256" key="2">
    <source>
        <dbReference type="ARBA" id="ARBA00023015"/>
    </source>
</evidence>
<keyword evidence="5 6" id="KW-0539">Nucleus</keyword>
<keyword evidence="4" id="KW-0804">Transcription</keyword>
<keyword evidence="3 6" id="KW-0238">DNA-binding</keyword>
<dbReference type="InterPro" id="IPR030456">
    <property type="entry name" value="TF_fork_head_CS_2"/>
</dbReference>
<evidence type="ECO:0000256" key="4">
    <source>
        <dbReference type="ARBA" id="ARBA00023163"/>
    </source>
</evidence>
<dbReference type="InterPro" id="IPR001766">
    <property type="entry name" value="Fork_head_dom"/>
</dbReference>
<dbReference type="InterPro" id="IPR036388">
    <property type="entry name" value="WH-like_DNA-bd_sf"/>
</dbReference>
<dbReference type="CDD" id="cd00059">
    <property type="entry name" value="FH_FOX"/>
    <property type="match status" value="1"/>
</dbReference>
<dbReference type="PROSITE" id="PS00658">
    <property type="entry name" value="FORK_HEAD_2"/>
    <property type="match status" value="1"/>
</dbReference>
<dbReference type="EMBL" id="PJQM01006763">
    <property type="protein sequence ID" value="RCH79146.1"/>
    <property type="molecule type" value="Genomic_DNA"/>
</dbReference>
<dbReference type="InterPro" id="IPR018122">
    <property type="entry name" value="TF_fork_head_CS_1"/>
</dbReference>
<dbReference type="SMART" id="SM00339">
    <property type="entry name" value="FH"/>
    <property type="match status" value="1"/>
</dbReference>
<evidence type="ECO:0000259" key="7">
    <source>
        <dbReference type="PROSITE" id="PS50039"/>
    </source>
</evidence>
<dbReference type="Proteomes" id="UP000253551">
    <property type="component" value="Unassembled WGS sequence"/>
</dbReference>
<evidence type="ECO:0000256" key="5">
    <source>
        <dbReference type="ARBA" id="ARBA00023242"/>
    </source>
</evidence>
<dbReference type="STRING" id="4846.A0A367INE0"/>
<dbReference type="SUPFAM" id="SSF46785">
    <property type="entry name" value="Winged helix' DNA-binding domain"/>
    <property type="match status" value="1"/>
</dbReference>
<dbReference type="OrthoDB" id="5954824at2759"/>
<gene>
    <name evidence="8" type="primary">FOXJ2_1</name>
    <name evidence="8" type="ORF">CU098_005771</name>
</gene>
<feature type="DNA-binding region" description="Fork-head" evidence="6">
    <location>
        <begin position="58"/>
        <end position="137"/>
    </location>
</feature>
<dbReference type="Gene3D" id="1.10.10.10">
    <property type="entry name" value="Winged helix-like DNA-binding domain superfamily/Winged helix DNA-binding domain"/>
    <property type="match status" value="1"/>
</dbReference>
<dbReference type="GO" id="GO:0005634">
    <property type="term" value="C:nucleus"/>
    <property type="evidence" value="ECO:0007669"/>
    <property type="project" value="UniProtKB-SubCell"/>
</dbReference>
<name>A0A367INE0_RHIST</name>
<keyword evidence="2" id="KW-0805">Transcription regulation</keyword>
<dbReference type="PROSITE" id="PS50039">
    <property type="entry name" value="FORK_HEAD_3"/>
    <property type="match status" value="1"/>
</dbReference>